<organism evidence="2 3">
    <name type="scientific">Bombus vosnesenskii</name>
    <dbReference type="NCBI Taxonomy" id="207650"/>
    <lineage>
        <taxon>Eukaryota</taxon>
        <taxon>Metazoa</taxon>
        <taxon>Ecdysozoa</taxon>
        <taxon>Arthropoda</taxon>
        <taxon>Hexapoda</taxon>
        <taxon>Insecta</taxon>
        <taxon>Pterygota</taxon>
        <taxon>Neoptera</taxon>
        <taxon>Endopterygota</taxon>
        <taxon>Hymenoptera</taxon>
        <taxon>Apocrita</taxon>
        <taxon>Aculeata</taxon>
        <taxon>Apoidea</taxon>
        <taxon>Anthophila</taxon>
        <taxon>Apidae</taxon>
        <taxon>Bombus</taxon>
        <taxon>Pyrobombus</taxon>
    </lineage>
</organism>
<feature type="region of interest" description="Disordered" evidence="1">
    <location>
        <begin position="1"/>
        <end position="61"/>
    </location>
</feature>
<sequence>MSVHHETTTPWMAPHGGHQLSGHSVHHRGRKSSSASKDPSIGLPRSPATYETLTTQPQPYLPRYRPHLSSFLSVTTLGFAKTIRPSCFMPERGRSAGMSTVVNHLSNL</sequence>
<dbReference type="KEGG" id="bvk:117232710"/>
<proteinExistence type="predicted"/>
<dbReference type="RefSeq" id="XP_033348170.1">
    <property type="nucleotide sequence ID" value="XM_033492279.1"/>
</dbReference>
<dbReference type="GeneID" id="117232710"/>
<evidence type="ECO:0000313" key="2">
    <source>
        <dbReference type="Proteomes" id="UP000504631"/>
    </source>
</evidence>
<dbReference type="Proteomes" id="UP000504631">
    <property type="component" value="Unplaced"/>
</dbReference>
<gene>
    <name evidence="3" type="primary">LOC117232710</name>
</gene>
<evidence type="ECO:0000256" key="1">
    <source>
        <dbReference type="SAM" id="MobiDB-lite"/>
    </source>
</evidence>
<dbReference type="AlphaFoldDB" id="A0A6J3K691"/>
<evidence type="ECO:0000313" key="3">
    <source>
        <dbReference type="RefSeq" id="XP_033348170.1"/>
    </source>
</evidence>
<name>A0A6J3K691_9HYME</name>
<reference evidence="3" key="1">
    <citation type="submission" date="2025-08" db="UniProtKB">
        <authorList>
            <consortium name="RefSeq"/>
        </authorList>
    </citation>
    <scope>IDENTIFICATION</scope>
    <source>
        <tissue evidence="3">Muscle</tissue>
    </source>
</reference>
<accession>A0A6J3K691</accession>
<keyword evidence="2" id="KW-1185">Reference proteome</keyword>
<protein>
    <submittedName>
        <fullName evidence="3">Uncharacterized protein LOC117232710</fullName>
    </submittedName>
</protein>
<feature type="compositionally biased region" description="Polar residues" evidence="1">
    <location>
        <begin position="49"/>
        <end position="58"/>
    </location>
</feature>